<dbReference type="RefSeq" id="WP_152584789.1">
    <property type="nucleotide sequence ID" value="NZ_CP045423.1"/>
</dbReference>
<evidence type="ECO:0000256" key="4">
    <source>
        <dbReference type="ARBA" id="ARBA00022475"/>
    </source>
</evidence>
<dbReference type="SUPFAM" id="SSF52540">
    <property type="entry name" value="P-loop containing nucleoside triphosphate hydrolases"/>
    <property type="match status" value="1"/>
</dbReference>
<dbReference type="InterPro" id="IPR003439">
    <property type="entry name" value="ABC_transporter-like_ATP-bd"/>
</dbReference>
<comment type="subcellular location">
    <subcellularLocation>
        <location evidence="1">Cell inner membrane</location>
        <topology evidence="1">Peripheral membrane protein</topology>
    </subcellularLocation>
</comment>
<name>A0A5P9JSS3_9HYPH</name>
<dbReference type="InterPro" id="IPR017871">
    <property type="entry name" value="ABC_transporter-like_CS"/>
</dbReference>
<evidence type="ECO:0000313" key="10">
    <source>
        <dbReference type="Proteomes" id="UP000325614"/>
    </source>
</evidence>
<keyword evidence="10" id="KW-1185">Reference proteome</keyword>
<keyword evidence="6 9" id="KW-0067">ATP-binding</keyword>
<dbReference type="AlphaFoldDB" id="A0A5P9JSS3"/>
<dbReference type="Gene3D" id="3.40.50.300">
    <property type="entry name" value="P-loop containing nucleotide triphosphate hydrolases"/>
    <property type="match status" value="1"/>
</dbReference>
<dbReference type="Pfam" id="PF00005">
    <property type="entry name" value="ABC_tran"/>
    <property type="match status" value="1"/>
</dbReference>
<dbReference type="GO" id="GO:0005886">
    <property type="term" value="C:plasma membrane"/>
    <property type="evidence" value="ECO:0007669"/>
    <property type="project" value="UniProtKB-SubCell"/>
</dbReference>
<dbReference type="GO" id="GO:0005524">
    <property type="term" value="F:ATP binding"/>
    <property type="evidence" value="ECO:0007669"/>
    <property type="project" value="UniProtKB-KW"/>
</dbReference>
<evidence type="ECO:0000259" key="8">
    <source>
        <dbReference type="PROSITE" id="PS50893"/>
    </source>
</evidence>
<comment type="similarity">
    <text evidence="2">Belongs to the ABC transporter superfamily.</text>
</comment>
<evidence type="ECO:0000256" key="1">
    <source>
        <dbReference type="ARBA" id="ARBA00004417"/>
    </source>
</evidence>
<sequence>MSEPVLSVRNLRTQFKTRAGTLNAVDGVSFEVGRGRILGLVGESGSGKSVTGYSILGLIEPPGMIADGEVLLNGRDLTRLKGDELRRVRGAQLAMVFQDPMMTLNPVLKIGTQMIAAVRAHDNVSRRAARVRAREALAKVGIPSPEERLDAYPHQLSGGMRQRVAIAIALLHRPAVIIADEPTTALDVSIQGQILAEVRRLADETGTAFVWVTHDLAVVSSLADDICVMYAGRVVETGPAAEVIAAPRHPYTAGLLASVPAEHEPGERLPQVPGSAPSLANLPPGCAFAPRCFRAGPACTATPPVQRFADGRSALCHYPIETDSCQPPSSTSTTFRSAS</sequence>
<evidence type="ECO:0000256" key="2">
    <source>
        <dbReference type="ARBA" id="ARBA00005417"/>
    </source>
</evidence>
<evidence type="ECO:0000256" key="7">
    <source>
        <dbReference type="ARBA" id="ARBA00023136"/>
    </source>
</evidence>
<reference evidence="9 10" key="1">
    <citation type="submission" date="2019-10" db="EMBL/GenBank/DDBJ databases">
        <title>Isolation, Identification of Microvirga thermotolerans HR1, a novel thermophilic bacterium and Comparative Genomics of the genus Microvirga.</title>
        <authorList>
            <person name="Li J."/>
            <person name="Zhang W."/>
            <person name="Lin M."/>
            <person name="Wang J."/>
        </authorList>
    </citation>
    <scope>NUCLEOTIDE SEQUENCE [LARGE SCALE GENOMIC DNA]</scope>
    <source>
        <strain evidence="9 10">HR1</strain>
    </source>
</reference>
<dbReference type="PANTHER" id="PTHR43297">
    <property type="entry name" value="OLIGOPEPTIDE TRANSPORT ATP-BINDING PROTEIN APPD"/>
    <property type="match status" value="1"/>
</dbReference>
<dbReference type="CDD" id="cd03257">
    <property type="entry name" value="ABC_NikE_OppD_transporters"/>
    <property type="match status" value="1"/>
</dbReference>
<dbReference type="EMBL" id="CP045423">
    <property type="protein sequence ID" value="QFU15139.1"/>
    <property type="molecule type" value="Genomic_DNA"/>
</dbReference>
<dbReference type="GO" id="GO:0055085">
    <property type="term" value="P:transmembrane transport"/>
    <property type="evidence" value="ECO:0007669"/>
    <property type="project" value="UniProtKB-ARBA"/>
</dbReference>
<dbReference type="GO" id="GO:0015833">
    <property type="term" value="P:peptide transport"/>
    <property type="evidence" value="ECO:0007669"/>
    <property type="project" value="InterPro"/>
</dbReference>
<dbReference type="InterPro" id="IPR027417">
    <property type="entry name" value="P-loop_NTPase"/>
</dbReference>
<dbReference type="Proteomes" id="UP000325614">
    <property type="component" value="Chromosome"/>
</dbReference>
<dbReference type="KEGG" id="mico:GDR74_02315"/>
<organism evidence="9 10">
    <name type="scientific">Microvirga thermotolerans</name>
    <dbReference type="NCBI Taxonomy" id="2651334"/>
    <lineage>
        <taxon>Bacteria</taxon>
        <taxon>Pseudomonadati</taxon>
        <taxon>Pseudomonadota</taxon>
        <taxon>Alphaproteobacteria</taxon>
        <taxon>Hyphomicrobiales</taxon>
        <taxon>Methylobacteriaceae</taxon>
        <taxon>Microvirga</taxon>
    </lineage>
</organism>
<dbReference type="PROSITE" id="PS50893">
    <property type="entry name" value="ABC_TRANSPORTER_2"/>
    <property type="match status" value="1"/>
</dbReference>
<dbReference type="SMART" id="SM00382">
    <property type="entry name" value="AAA"/>
    <property type="match status" value="1"/>
</dbReference>
<accession>A0A5P9JSS3</accession>
<evidence type="ECO:0000256" key="3">
    <source>
        <dbReference type="ARBA" id="ARBA00022448"/>
    </source>
</evidence>
<protein>
    <submittedName>
        <fullName evidence="9">ATP-binding cassette domain-containing protein</fullName>
    </submittedName>
</protein>
<dbReference type="PROSITE" id="PS00211">
    <property type="entry name" value="ABC_TRANSPORTER_1"/>
    <property type="match status" value="1"/>
</dbReference>
<keyword evidence="3" id="KW-0813">Transport</keyword>
<dbReference type="InterPro" id="IPR003593">
    <property type="entry name" value="AAA+_ATPase"/>
</dbReference>
<keyword evidence="4" id="KW-1003">Cell membrane</keyword>
<dbReference type="PANTHER" id="PTHR43297:SF2">
    <property type="entry name" value="DIPEPTIDE TRANSPORT ATP-BINDING PROTEIN DPPD"/>
    <property type="match status" value="1"/>
</dbReference>
<feature type="domain" description="ABC transporter" evidence="8">
    <location>
        <begin position="6"/>
        <end position="256"/>
    </location>
</feature>
<dbReference type="NCBIfam" id="TIGR01727">
    <property type="entry name" value="oligo_HPY"/>
    <property type="match status" value="1"/>
</dbReference>
<dbReference type="Pfam" id="PF08352">
    <property type="entry name" value="oligo_HPY"/>
    <property type="match status" value="1"/>
</dbReference>
<evidence type="ECO:0000256" key="6">
    <source>
        <dbReference type="ARBA" id="ARBA00022840"/>
    </source>
</evidence>
<dbReference type="FunFam" id="3.40.50.300:FF:000016">
    <property type="entry name" value="Oligopeptide ABC transporter ATP-binding component"/>
    <property type="match status" value="1"/>
</dbReference>
<proteinExistence type="inferred from homology"/>
<evidence type="ECO:0000256" key="5">
    <source>
        <dbReference type="ARBA" id="ARBA00022741"/>
    </source>
</evidence>
<dbReference type="GO" id="GO:0016887">
    <property type="term" value="F:ATP hydrolysis activity"/>
    <property type="evidence" value="ECO:0007669"/>
    <property type="project" value="InterPro"/>
</dbReference>
<keyword evidence="7" id="KW-0472">Membrane</keyword>
<keyword evidence="5" id="KW-0547">Nucleotide-binding</keyword>
<gene>
    <name evidence="9" type="ORF">GDR74_02315</name>
</gene>
<dbReference type="InterPro" id="IPR050388">
    <property type="entry name" value="ABC_Ni/Peptide_Import"/>
</dbReference>
<evidence type="ECO:0000313" key="9">
    <source>
        <dbReference type="EMBL" id="QFU15139.1"/>
    </source>
</evidence>
<dbReference type="InterPro" id="IPR013563">
    <property type="entry name" value="Oligopep_ABC_C"/>
</dbReference>